<dbReference type="EMBL" id="CAUOFW020002498">
    <property type="protein sequence ID" value="CAK9154127.1"/>
    <property type="molecule type" value="Genomic_DNA"/>
</dbReference>
<keyword evidence="3" id="KW-1185">Reference proteome</keyword>
<dbReference type="Gene3D" id="3.30.420.10">
    <property type="entry name" value="Ribonuclease H-like superfamily/Ribonuclease H"/>
    <property type="match status" value="1"/>
</dbReference>
<evidence type="ECO:0000313" key="3">
    <source>
        <dbReference type="Proteomes" id="UP001642360"/>
    </source>
</evidence>
<dbReference type="SUPFAM" id="SSF53098">
    <property type="entry name" value="Ribonuclease H-like"/>
    <property type="match status" value="1"/>
</dbReference>
<organism evidence="2 3">
    <name type="scientific">Ilex paraguariensis</name>
    <name type="common">yerba mate</name>
    <dbReference type="NCBI Taxonomy" id="185542"/>
    <lineage>
        <taxon>Eukaryota</taxon>
        <taxon>Viridiplantae</taxon>
        <taxon>Streptophyta</taxon>
        <taxon>Embryophyta</taxon>
        <taxon>Tracheophyta</taxon>
        <taxon>Spermatophyta</taxon>
        <taxon>Magnoliopsida</taxon>
        <taxon>eudicotyledons</taxon>
        <taxon>Gunneridae</taxon>
        <taxon>Pentapetalae</taxon>
        <taxon>asterids</taxon>
        <taxon>campanulids</taxon>
        <taxon>Aquifoliales</taxon>
        <taxon>Aquifoliaceae</taxon>
        <taxon>Ilex</taxon>
    </lineage>
</organism>
<dbReference type="InterPro" id="IPR012337">
    <property type="entry name" value="RNaseH-like_sf"/>
</dbReference>
<dbReference type="CDD" id="cd06222">
    <property type="entry name" value="RNase_H_like"/>
    <property type="match status" value="1"/>
</dbReference>
<dbReference type="PANTHER" id="PTHR47723">
    <property type="entry name" value="OS05G0353850 PROTEIN"/>
    <property type="match status" value="1"/>
</dbReference>
<evidence type="ECO:0000259" key="1">
    <source>
        <dbReference type="Pfam" id="PF13456"/>
    </source>
</evidence>
<proteinExistence type="predicted"/>
<dbReference type="InterPro" id="IPR002156">
    <property type="entry name" value="RNaseH_domain"/>
</dbReference>
<dbReference type="InterPro" id="IPR036397">
    <property type="entry name" value="RNaseH_sf"/>
</dbReference>
<comment type="caution">
    <text evidence="2">The sequence shown here is derived from an EMBL/GenBank/DDBJ whole genome shotgun (WGS) entry which is preliminary data.</text>
</comment>
<evidence type="ECO:0000313" key="2">
    <source>
        <dbReference type="EMBL" id="CAK9154127.1"/>
    </source>
</evidence>
<dbReference type="InterPro" id="IPR044730">
    <property type="entry name" value="RNase_H-like_dom_plant"/>
</dbReference>
<sequence>MIIHPPAVSEAAAVWVPPKAGQTYGIGVVIRNEPGVFMAGLSKKMDATWADQGTQAADLYGMSEAILISQQQEIDEIIIEGDLPNVLKIFKESRDVTSSTGLRVTDMANELRKFCSYEVAIVNRQGNRVATRLAQHANLIDNVFVWQGQAPEFIMPLLISDIRL</sequence>
<dbReference type="PANTHER" id="PTHR47723:SF19">
    <property type="entry name" value="POLYNUCLEOTIDYL TRANSFERASE, RIBONUCLEASE H-LIKE SUPERFAMILY PROTEIN"/>
    <property type="match status" value="1"/>
</dbReference>
<dbReference type="AlphaFoldDB" id="A0ABC8SB82"/>
<feature type="domain" description="RNase H type-1" evidence="1">
    <location>
        <begin position="21"/>
        <end position="137"/>
    </location>
</feature>
<name>A0ABC8SB82_9AQUA</name>
<dbReference type="Pfam" id="PF13456">
    <property type="entry name" value="RVT_3"/>
    <property type="match status" value="1"/>
</dbReference>
<dbReference type="Proteomes" id="UP001642360">
    <property type="component" value="Unassembled WGS sequence"/>
</dbReference>
<protein>
    <recommendedName>
        <fullName evidence="1">RNase H type-1 domain-containing protein</fullName>
    </recommendedName>
</protein>
<dbReference type="InterPro" id="IPR053151">
    <property type="entry name" value="RNase_H-like"/>
</dbReference>
<gene>
    <name evidence="2" type="ORF">ILEXP_LOCUS22433</name>
</gene>
<reference evidence="2 3" key="1">
    <citation type="submission" date="2024-02" db="EMBL/GenBank/DDBJ databases">
        <authorList>
            <person name="Vignale AGUSTIN F."/>
            <person name="Sosa J E."/>
            <person name="Modenutti C."/>
        </authorList>
    </citation>
    <scope>NUCLEOTIDE SEQUENCE [LARGE SCALE GENOMIC DNA]</scope>
</reference>
<accession>A0ABC8SB82</accession>